<dbReference type="STRING" id="651561.BBI00_14040"/>
<gene>
    <name evidence="2" type="ORF">BBI00_14040</name>
</gene>
<dbReference type="Pfam" id="PF00756">
    <property type="entry name" value="Esterase"/>
    <property type="match status" value="1"/>
</dbReference>
<feature type="chain" id="PRO_5008621149" evidence="1">
    <location>
        <begin position="20"/>
        <end position="268"/>
    </location>
</feature>
<dbReference type="PANTHER" id="PTHR48098">
    <property type="entry name" value="ENTEROCHELIN ESTERASE-RELATED"/>
    <property type="match status" value="1"/>
</dbReference>
<evidence type="ECO:0000313" key="3">
    <source>
        <dbReference type="Proteomes" id="UP000093432"/>
    </source>
</evidence>
<dbReference type="PROSITE" id="PS51257">
    <property type="entry name" value="PROKAR_LIPOPROTEIN"/>
    <property type="match status" value="1"/>
</dbReference>
<reference evidence="3" key="1">
    <citation type="submission" date="2016-07" db="EMBL/GenBank/DDBJ databases">
        <authorList>
            <person name="Florea S."/>
            <person name="Webb J.S."/>
            <person name="Jaromczyk J."/>
            <person name="Schardl C.L."/>
        </authorList>
    </citation>
    <scope>NUCLEOTIDE SEQUENCE [LARGE SCALE GENOMIC DNA]</scope>
    <source>
        <strain evidence="3">CC-VM-7</strain>
    </source>
</reference>
<name>A0A1B8ZUW4_9FLAO</name>
<dbReference type="RefSeq" id="WP_065399352.1">
    <property type="nucleotide sequence ID" value="NZ_MAYG01000001.1"/>
</dbReference>
<dbReference type="OrthoDB" id="9784036at2"/>
<evidence type="ECO:0000313" key="2">
    <source>
        <dbReference type="EMBL" id="OCA75383.1"/>
    </source>
</evidence>
<sequence>MKYRLLFVFLLLLSCQVFSQNQDPVPAHDDFKIESKEVGETRTINVWKPSGYDKSSAKFSVLYMADGGIQEDFPHVANTLAKLIKSKKIPPVILVGIENTQRRRDLTGPTEDEEDKKIAPVVGGSEKFRAFINNELFTEINKRYRTGNEKGIIGESLAGLFVMETFLHHSDMFDFYIAIDPSLWWNKEYEVKTAKESLAGIGKKTKKLWFTSSGEKGISEAVNGLSQVLKATEMKNVKWKYEKAPGETHATIFRASKEKALIWTFTTK</sequence>
<dbReference type="PANTHER" id="PTHR48098:SF6">
    <property type="entry name" value="FERRI-BACILLIBACTIN ESTERASE BESA"/>
    <property type="match status" value="1"/>
</dbReference>
<dbReference type="EMBL" id="MAYG01000001">
    <property type="protein sequence ID" value="OCA75383.1"/>
    <property type="molecule type" value="Genomic_DNA"/>
</dbReference>
<organism evidence="2 3">
    <name type="scientific">Chryseobacterium arthrosphaerae</name>
    <dbReference type="NCBI Taxonomy" id="651561"/>
    <lineage>
        <taxon>Bacteria</taxon>
        <taxon>Pseudomonadati</taxon>
        <taxon>Bacteroidota</taxon>
        <taxon>Flavobacteriia</taxon>
        <taxon>Flavobacteriales</taxon>
        <taxon>Weeksellaceae</taxon>
        <taxon>Chryseobacterium group</taxon>
        <taxon>Chryseobacterium</taxon>
    </lineage>
</organism>
<dbReference type="Gene3D" id="3.40.50.1820">
    <property type="entry name" value="alpha/beta hydrolase"/>
    <property type="match status" value="1"/>
</dbReference>
<comment type="caution">
    <text evidence="2">The sequence shown here is derived from an EMBL/GenBank/DDBJ whole genome shotgun (WGS) entry which is preliminary data.</text>
</comment>
<dbReference type="Proteomes" id="UP000093432">
    <property type="component" value="Unassembled WGS sequence"/>
</dbReference>
<keyword evidence="1" id="KW-0732">Signal</keyword>
<dbReference type="SUPFAM" id="SSF53474">
    <property type="entry name" value="alpha/beta-Hydrolases"/>
    <property type="match status" value="1"/>
</dbReference>
<dbReference type="AlphaFoldDB" id="A0A1B8ZUW4"/>
<evidence type="ECO:0000256" key="1">
    <source>
        <dbReference type="SAM" id="SignalP"/>
    </source>
</evidence>
<dbReference type="InterPro" id="IPR029058">
    <property type="entry name" value="AB_hydrolase_fold"/>
</dbReference>
<feature type="signal peptide" evidence="1">
    <location>
        <begin position="1"/>
        <end position="19"/>
    </location>
</feature>
<dbReference type="InterPro" id="IPR050583">
    <property type="entry name" value="Mycobacterial_A85_antigen"/>
</dbReference>
<accession>A0A1B8ZUW4</accession>
<protein>
    <submittedName>
        <fullName evidence="2">Esterase</fullName>
    </submittedName>
</protein>
<dbReference type="InterPro" id="IPR000801">
    <property type="entry name" value="Esterase-like"/>
</dbReference>
<proteinExistence type="predicted"/>